<protein>
    <submittedName>
        <fullName evidence="2">Uncharacterized protein</fullName>
    </submittedName>
</protein>
<evidence type="ECO:0000313" key="2">
    <source>
        <dbReference type="EMBL" id="KAB7835018.1"/>
    </source>
</evidence>
<feature type="compositionally biased region" description="Gly residues" evidence="1">
    <location>
        <begin position="55"/>
        <end position="65"/>
    </location>
</feature>
<name>A0A5N5W264_STRMB</name>
<dbReference type="RefSeq" id="WP_152265475.1">
    <property type="nucleotide sequence ID" value="NZ_JBFADJ010000034.1"/>
</dbReference>
<dbReference type="AlphaFoldDB" id="A0A5N5W264"/>
<dbReference type="Proteomes" id="UP000327000">
    <property type="component" value="Unassembled WGS sequence"/>
</dbReference>
<accession>A0A5N5W264</accession>
<feature type="region of interest" description="Disordered" evidence="1">
    <location>
        <begin position="30"/>
        <end position="73"/>
    </location>
</feature>
<dbReference type="EMBL" id="VOKX01000110">
    <property type="protein sequence ID" value="KAB7835018.1"/>
    <property type="molecule type" value="Genomic_DNA"/>
</dbReference>
<keyword evidence="3" id="KW-1185">Reference proteome</keyword>
<proteinExistence type="predicted"/>
<evidence type="ECO:0000256" key="1">
    <source>
        <dbReference type="SAM" id="MobiDB-lite"/>
    </source>
</evidence>
<organism evidence="2 3">
    <name type="scientific">Streptomyces mobaraensis</name>
    <name type="common">Streptoverticillium mobaraense</name>
    <dbReference type="NCBI Taxonomy" id="35621"/>
    <lineage>
        <taxon>Bacteria</taxon>
        <taxon>Bacillati</taxon>
        <taxon>Actinomycetota</taxon>
        <taxon>Actinomycetes</taxon>
        <taxon>Kitasatosporales</taxon>
        <taxon>Streptomycetaceae</taxon>
        <taxon>Streptomyces</taxon>
    </lineage>
</organism>
<reference evidence="2 3" key="1">
    <citation type="journal article" date="2019" name="Microb. Cell Fact.">
        <title>Exploring novel herbicidin analogues by transcriptional regulator overexpression and MS/MS molecular networking.</title>
        <authorList>
            <person name="Shi Y."/>
            <person name="Gu R."/>
            <person name="Li Y."/>
            <person name="Wang X."/>
            <person name="Ren W."/>
            <person name="Li X."/>
            <person name="Wang L."/>
            <person name="Xie Y."/>
            <person name="Hong B."/>
        </authorList>
    </citation>
    <scope>NUCLEOTIDE SEQUENCE [LARGE SCALE GENOMIC DNA]</scope>
    <source>
        <strain evidence="2 3">US-43</strain>
    </source>
</reference>
<evidence type="ECO:0000313" key="3">
    <source>
        <dbReference type="Proteomes" id="UP000327000"/>
    </source>
</evidence>
<gene>
    <name evidence="2" type="ORF">FRZ00_28250</name>
</gene>
<comment type="caution">
    <text evidence="2">The sequence shown here is derived from an EMBL/GenBank/DDBJ whole genome shotgun (WGS) entry which is preliminary data.</text>
</comment>
<sequence>MPDMDEIIGRIRRDMDTQLRKRARWALGEGVDRAGWSAAADPPSRHVAAPPAAGGAEGRVSGEGAGPAEVLTH</sequence>
<dbReference type="OrthoDB" id="9966813at2"/>